<reference evidence="1 3" key="1">
    <citation type="journal article" date="2008" name="Science">
        <title>The Physcomitrella genome reveals evolutionary insights into the conquest of land by plants.</title>
        <authorList>
            <person name="Rensing S."/>
            <person name="Lang D."/>
            <person name="Zimmer A."/>
            <person name="Terry A."/>
            <person name="Salamov A."/>
            <person name="Shapiro H."/>
            <person name="Nishiyama T."/>
            <person name="Perroud P.-F."/>
            <person name="Lindquist E."/>
            <person name="Kamisugi Y."/>
            <person name="Tanahashi T."/>
            <person name="Sakakibara K."/>
            <person name="Fujita T."/>
            <person name="Oishi K."/>
            <person name="Shin-I T."/>
            <person name="Kuroki Y."/>
            <person name="Toyoda A."/>
            <person name="Suzuki Y."/>
            <person name="Hashimoto A."/>
            <person name="Yamaguchi K."/>
            <person name="Sugano A."/>
            <person name="Kohara Y."/>
            <person name="Fujiyama A."/>
            <person name="Anterola A."/>
            <person name="Aoki S."/>
            <person name="Ashton N."/>
            <person name="Barbazuk W.B."/>
            <person name="Barker E."/>
            <person name="Bennetzen J."/>
            <person name="Bezanilla M."/>
            <person name="Blankenship R."/>
            <person name="Cho S.H."/>
            <person name="Dutcher S."/>
            <person name="Estelle M."/>
            <person name="Fawcett J.A."/>
            <person name="Gundlach H."/>
            <person name="Hanada K."/>
            <person name="Heyl A."/>
            <person name="Hicks K.A."/>
            <person name="Hugh J."/>
            <person name="Lohr M."/>
            <person name="Mayer K."/>
            <person name="Melkozernov A."/>
            <person name="Murata T."/>
            <person name="Nelson D."/>
            <person name="Pils B."/>
            <person name="Prigge M."/>
            <person name="Reiss B."/>
            <person name="Renner T."/>
            <person name="Rombauts S."/>
            <person name="Rushton P."/>
            <person name="Sanderfoot A."/>
            <person name="Schween G."/>
            <person name="Shiu S.-H."/>
            <person name="Stueber K."/>
            <person name="Theodoulou F.L."/>
            <person name="Tu H."/>
            <person name="Van de Peer Y."/>
            <person name="Verrier P.J."/>
            <person name="Waters E."/>
            <person name="Wood A."/>
            <person name="Yang L."/>
            <person name="Cove D."/>
            <person name="Cuming A."/>
            <person name="Hasebe M."/>
            <person name="Lucas S."/>
            <person name="Mishler D.B."/>
            <person name="Reski R."/>
            <person name="Grigoriev I."/>
            <person name="Quatrano R.S."/>
            <person name="Boore J.L."/>
        </authorList>
    </citation>
    <scope>NUCLEOTIDE SEQUENCE [LARGE SCALE GENOMIC DNA]</scope>
    <source>
        <strain evidence="2 3">cv. Gransden 2004</strain>
    </source>
</reference>
<dbReference type="PaxDb" id="3218-PP1S44_299V6.1"/>
<accession>A0A2K1IVP7</accession>
<dbReference type="AlphaFoldDB" id="A0A2K1IVP7"/>
<dbReference type="EnsemblPlants" id="Pp3c20_18120V3.1">
    <property type="protein sequence ID" value="PAC:32947022.CDS.1"/>
    <property type="gene ID" value="Pp3c20_18120"/>
</dbReference>
<protein>
    <submittedName>
        <fullName evidence="1 2">Uncharacterized protein</fullName>
    </submittedName>
</protein>
<reference evidence="1 3" key="2">
    <citation type="journal article" date="2018" name="Plant J.">
        <title>The Physcomitrella patens chromosome-scale assembly reveals moss genome structure and evolution.</title>
        <authorList>
            <person name="Lang D."/>
            <person name="Ullrich K.K."/>
            <person name="Murat F."/>
            <person name="Fuchs J."/>
            <person name="Jenkins J."/>
            <person name="Haas F.B."/>
            <person name="Piednoel M."/>
            <person name="Gundlach H."/>
            <person name="Van Bel M."/>
            <person name="Meyberg R."/>
            <person name="Vives C."/>
            <person name="Morata J."/>
            <person name="Symeonidi A."/>
            <person name="Hiss M."/>
            <person name="Muchero W."/>
            <person name="Kamisugi Y."/>
            <person name="Saleh O."/>
            <person name="Blanc G."/>
            <person name="Decker E.L."/>
            <person name="van Gessel N."/>
            <person name="Grimwood J."/>
            <person name="Hayes R.D."/>
            <person name="Graham S.W."/>
            <person name="Gunter L.E."/>
            <person name="McDaniel S.F."/>
            <person name="Hoernstein S.N.W."/>
            <person name="Larsson A."/>
            <person name="Li F.W."/>
            <person name="Perroud P.F."/>
            <person name="Phillips J."/>
            <person name="Ranjan P."/>
            <person name="Rokshar D.S."/>
            <person name="Rothfels C.J."/>
            <person name="Schneider L."/>
            <person name="Shu S."/>
            <person name="Stevenson D.W."/>
            <person name="Thummler F."/>
            <person name="Tillich M."/>
            <person name="Villarreal Aguilar J.C."/>
            <person name="Widiez T."/>
            <person name="Wong G.K."/>
            <person name="Wymore A."/>
            <person name="Zhang Y."/>
            <person name="Zimmer A.D."/>
            <person name="Quatrano R.S."/>
            <person name="Mayer K.F.X."/>
            <person name="Goodstein D."/>
            <person name="Casacuberta J.M."/>
            <person name="Vandepoele K."/>
            <person name="Reski R."/>
            <person name="Cuming A.C."/>
            <person name="Tuskan G.A."/>
            <person name="Maumus F."/>
            <person name="Salse J."/>
            <person name="Schmutz J."/>
            <person name="Rensing S.A."/>
        </authorList>
    </citation>
    <scope>NUCLEOTIDE SEQUENCE [LARGE SCALE GENOMIC DNA]</scope>
    <source>
        <strain evidence="2 3">cv. Gransden 2004</strain>
    </source>
</reference>
<dbReference type="Gramene" id="Pp3c20_18120V3.1">
    <property type="protein sequence ID" value="PAC:32947022.CDS.1"/>
    <property type="gene ID" value="Pp3c20_18120"/>
</dbReference>
<evidence type="ECO:0000313" key="3">
    <source>
        <dbReference type="Proteomes" id="UP000006727"/>
    </source>
</evidence>
<evidence type="ECO:0000313" key="1">
    <source>
        <dbReference type="EMBL" id="PNR33346.1"/>
    </source>
</evidence>
<evidence type="ECO:0000313" key="2">
    <source>
        <dbReference type="EnsemblPlants" id="PAC:32947022.CDS.1"/>
    </source>
</evidence>
<reference evidence="2" key="3">
    <citation type="submission" date="2020-12" db="UniProtKB">
        <authorList>
            <consortium name="EnsemblPlants"/>
        </authorList>
    </citation>
    <scope>IDENTIFICATION</scope>
</reference>
<dbReference type="Proteomes" id="UP000006727">
    <property type="component" value="Chromosome 20"/>
</dbReference>
<proteinExistence type="predicted"/>
<sequence length="49" mass="5052">MRNRDSGVGIGLHLPRITTFKPNSAPVLLNSPDLPAGTATSSFAMSAIA</sequence>
<gene>
    <name evidence="1" type="ORF">PHYPA_025289</name>
</gene>
<keyword evidence="3" id="KW-1185">Reference proteome</keyword>
<dbReference type="EMBL" id="ABEU02000020">
    <property type="protein sequence ID" value="PNR33346.1"/>
    <property type="molecule type" value="Genomic_DNA"/>
</dbReference>
<name>A0A2K1IVP7_PHYPA</name>
<organism evidence="1">
    <name type="scientific">Physcomitrium patens</name>
    <name type="common">Spreading-leaved earth moss</name>
    <name type="synonym">Physcomitrella patens</name>
    <dbReference type="NCBI Taxonomy" id="3218"/>
    <lineage>
        <taxon>Eukaryota</taxon>
        <taxon>Viridiplantae</taxon>
        <taxon>Streptophyta</taxon>
        <taxon>Embryophyta</taxon>
        <taxon>Bryophyta</taxon>
        <taxon>Bryophytina</taxon>
        <taxon>Bryopsida</taxon>
        <taxon>Funariidae</taxon>
        <taxon>Funariales</taxon>
        <taxon>Funariaceae</taxon>
        <taxon>Physcomitrium</taxon>
    </lineage>
</organism>